<comment type="caution">
    <text evidence="2">The sequence shown here is derived from an EMBL/GenBank/DDBJ whole genome shotgun (WGS) entry which is preliminary data.</text>
</comment>
<dbReference type="AlphaFoldDB" id="A0A2S7MWB3"/>
<protein>
    <submittedName>
        <fullName evidence="2">Uncharacterized protein</fullName>
    </submittedName>
</protein>
<accession>A0A2S7MWB3</accession>
<reference evidence="2 3" key="1">
    <citation type="submission" date="2017-12" db="EMBL/GenBank/DDBJ databases">
        <title>Taxonomic description and draft genome of Pradoshia cofamensis Gen. nov., sp. nov., a thermotolerant bacillale isolated from anterior gut of earthworm Eisenia fetida.</title>
        <authorList>
            <person name="Saha T."/>
            <person name="Chakraborty R."/>
        </authorList>
    </citation>
    <scope>NUCLEOTIDE SEQUENCE [LARGE SCALE GENOMIC DNA]</scope>
    <source>
        <strain evidence="2 3">EAG3</strain>
    </source>
</reference>
<sequence length="71" mass="7465">MGKGRSKGGKSQAIPTLISGNRCEGWSKGGRKVGKARQSPPFPQAKGVKGGQRVDNTSKAPHPDPICSHKK</sequence>
<feature type="region of interest" description="Disordered" evidence="1">
    <location>
        <begin position="1"/>
        <end position="71"/>
    </location>
</feature>
<proteinExistence type="predicted"/>
<evidence type="ECO:0000256" key="1">
    <source>
        <dbReference type="SAM" id="MobiDB-lite"/>
    </source>
</evidence>
<organism evidence="2 3">
    <name type="scientific">Pradoshia eiseniae</name>
    <dbReference type="NCBI Taxonomy" id="2064768"/>
    <lineage>
        <taxon>Bacteria</taxon>
        <taxon>Bacillati</taxon>
        <taxon>Bacillota</taxon>
        <taxon>Bacilli</taxon>
        <taxon>Bacillales</taxon>
        <taxon>Bacillaceae</taxon>
        <taxon>Pradoshia</taxon>
    </lineage>
</organism>
<evidence type="ECO:0000313" key="2">
    <source>
        <dbReference type="EMBL" id="PQD94063.1"/>
    </source>
</evidence>
<dbReference type="Proteomes" id="UP000239663">
    <property type="component" value="Unassembled WGS sequence"/>
</dbReference>
<dbReference type="EMBL" id="PKOZ01000015">
    <property type="protein sequence ID" value="PQD94063.1"/>
    <property type="molecule type" value="Genomic_DNA"/>
</dbReference>
<gene>
    <name evidence="2" type="ORF">CYL18_16455</name>
</gene>
<name>A0A2S7MWB3_9BACI</name>
<evidence type="ECO:0000313" key="3">
    <source>
        <dbReference type="Proteomes" id="UP000239663"/>
    </source>
</evidence>
<keyword evidence="3" id="KW-1185">Reference proteome</keyword>